<dbReference type="OrthoDB" id="9806690at2"/>
<dbReference type="InterPro" id="IPR014017">
    <property type="entry name" value="DNA_helicase_UvrD-like_C"/>
</dbReference>
<dbReference type="AlphaFoldDB" id="A0A1X6Z000"/>
<proteinExistence type="inferred from homology"/>
<evidence type="ECO:0000313" key="17">
    <source>
        <dbReference type="Proteomes" id="UP000194012"/>
    </source>
</evidence>
<evidence type="ECO:0000256" key="7">
    <source>
        <dbReference type="ARBA" id="ARBA00023235"/>
    </source>
</evidence>
<dbReference type="Gene3D" id="1.10.10.160">
    <property type="match status" value="1"/>
</dbReference>
<evidence type="ECO:0000256" key="6">
    <source>
        <dbReference type="ARBA" id="ARBA00023125"/>
    </source>
</evidence>
<keyword evidence="5 13" id="KW-0067">ATP-binding</keyword>
<dbReference type="GO" id="GO:0000725">
    <property type="term" value="P:recombinational repair"/>
    <property type="evidence" value="ECO:0007669"/>
    <property type="project" value="TreeGrafter"/>
</dbReference>
<keyword evidence="4 13" id="KW-0347">Helicase</keyword>
<reference evidence="17" key="1">
    <citation type="submission" date="2017-03" db="EMBL/GenBank/DDBJ databases">
        <authorList>
            <person name="Rodrigo-Torres L."/>
            <person name="Arahal R.D."/>
            <person name="Lucena T."/>
        </authorList>
    </citation>
    <scope>NUCLEOTIDE SEQUENCE [LARGE SCALE GENOMIC DNA]</scope>
    <source>
        <strain evidence="17">CECT 8370</strain>
    </source>
</reference>
<protein>
    <recommendedName>
        <fullName evidence="10">DNA 3'-5' helicase</fullName>
        <ecNumber evidence="10">5.6.2.4</ecNumber>
    </recommendedName>
    <alternativeName>
        <fullName evidence="11">DNA 3'-5' helicase II</fullName>
    </alternativeName>
</protein>
<dbReference type="Pfam" id="PF00580">
    <property type="entry name" value="UvrD-helicase"/>
    <property type="match status" value="1"/>
</dbReference>
<dbReference type="EMBL" id="FWFJ01000010">
    <property type="protein sequence ID" value="SLN36285.1"/>
    <property type="molecule type" value="Genomic_DNA"/>
</dbReference>
<dbReference type="PROSITE" id="PS51198">
    <property type="entry name" value="UVRD_HELICASE_ATP_BIND"/>
    <property type="match status" value="1"/>
</dbReference>
<dbReference type="GO" id="GO:0016887">
    <property type="term" value="F:ATP hydrolysis activity"/>
    <property type="evidence" value="ECO:0007669"/>
    <property type="project" value="RHEA"/>
</dbReference>
<evidence type="ECO:0000256" key="4">
    <source>
        <dbReference type="ARBA" id="ARBA00022806"/>
    </source>
</evidence>
<dbReference type="GO" id="GO:0003677">
    <property type="term" value="F:DNA binding"/>
    <property type="evidence" value="ECO:0007669"/>
    <property type="project" value="UniProtKB-KW"/>
</dbReference>
<dbReference type="InterPro" id="IPR027417">
    <property type="entry name" value="P-loop_NTPase"/>
</dbReference>
<evidence type="ECO:0000256" key="2">
    <source>
        <dbReference type="ARBA" id="ARBA00022741"/>
    </source>
</evidence>
<evidence type="ECO:0000256" key="13">
    <source>
        <dbReference type="PROSITE-ProRule" id="PRU00560"/>
    </source>
</evidence>
<keyword evidence="6" id="KW-0238">DNA-binding</keyword>
<evidence type="ECO:0000256" key="5">
    <source>
        <dbReference type="ARBA" id="ARBA00022840"/>
    </source>
</evidence>
<dbReference type="EC" id="5.6.2.4" evidence="10"/>
<comment type="similarity">
    <text evidence="1">Belongs to the helicase family. UvrD subfamily.</text>
</comment>
<evidence type="ECO:0000256" key="9">
    <source>
        <dbReference type="ARBA" id="ARBA00034617"/>
    </source>
</evidence>
<sequence length="806" mass="89432">MSTYDESDAFEGASLAARAMAARPSPYLEGLNPEQRKAVETIDGPVLMLAGAGTGKTKALTTRIVHMLNTGKARPNEILAVTFTNKAAREMKNRVGHLLGQPAEGMPWLGTFHSICVKLLRRHAELVGLKSNFTILDTDDQLRLLKQLVQAAGIDDKRWPARALAGVIDNWKNRAWTPDNLPAAEAGAYDGKGPALYRQYQARLIELNAVDFGDLLLHVVSIFQTHDDVLAQYQRWFRFIMVDEYQDTNVAQYLWLRLLAAGHKNICCVGDDDQSIYGWRGAEVGNILRFEADFPGAAVIRLEQNYRSTPHILAAASSVISGNQGRLGKELWTEAETGEKVRLIGHWDGEEEARWIGEEVDAMQGGTRGLRGFSLDDMAILVRASHQMRAFEDRFLTIGMPYRVIGGPRFYERMEIRDAMAYFRLVTSPADDLAFERIVNTPKRGLGDKAQQKIQMTARANGVPLIEGARILLAEKGLGGKGAIELGKLIEGLDRWASLTQGELRRVALDADSVVEDGGEIERVEYGPPEMTHVELAETILDESGYTGMWQNDKTPEAPGRLENLKELVKALEQFENLQGFLEHVSLIMDNEAGEDGEKISIMTLHAAKGLEFPVVFLPGWEDGLFPSQRSMDESGQRGVEEERRLAYVGITRAEEVCTISFAGNRRVYGQWQSQMPSRFIDELPEDHVEVLTPPGLYGGGYGAAGMNSTLETRVAEANVYNSPGWRRLQTRSAERPTSQPREASKTVIDLQAVSAHSMGERVFHQKFGYGLIIGIEGDKLEIDFEKAGAKKVVARFITGTDDVPF</sequence>
<comment type="catalytic activity">
    <reaction evidence="12">
        <text>ATP + H2O = ADP + phosphate + H(+)</text>
        <dbReference type="Rhea" id="RHEA:13065"/>
        <dbReference type="ChEBI" id="CHEBI:15377"/>
        <dbReference type="ChEBI" id="CHEBI:15378"/>
        <dbReference type="ChEBI" id="CHEBI:30616"/>
        <dbReference type="ChEBI" id="CHEBI:43474"/>
        <dbReference type="ChEBI" id="CHEBI:456216"/>
        <dbReference type="EC" id="5.6.2.4"/>
    </reaction>
</comment>
<keyword evidence="17" id="KW-1185">Reference proteome</keyword>
<dbReference type="InterPro" id="IPR000212">
    <property type="entry name" value="DNA_helicase_UvrD/REP"/>
</dbReference>
<evidence type="ECO:0000256" key="10">
    <source>
        <dbReference type="ARBA" id="ARBA00034808"/>
    </source>
</evidence>
<dbReference type="CDD" id="cd17932">
    <property type="entry name" value="DEXQc_UvrD"/>
    <property type="match status" value="1"/>
</dbReference>
<dbReference type="GO" id="GO:0043138">
    <property type="term" value="F:3'-5' DNA helicase activity"/>
    <property type="evidence" value="ECO:0007669"/>
    <property type="project" value="UniProtKB-EC"/>
</dbReference>
<dbReference type="Pfam" id="PF13361">
    <property type="entry name" value="UvrD_C"/>
    <property type="match status" value="2"/>
</dbReference>
<evidence type="ECO:0000313" key="16">
    <source>
        <dbReference type="EMBL" id="SLN36285.1"/>
    </source>
</evidence>
<evidence type="ECO:0000256" key="11">
    <source>
        <dbReference type="ARBA" id="ARBA00034923"/>
    </source>
</evidence>
<accession>A0A1X6Z000</accession>
<evidence type="ECO:0000259" key="14">
    <source>
        <dbReference type="PROSITE" id="PS51198"/>
    </source>
</evidence>
<dbReference type="FunFam" id="3.40.50.300:FF:001890">
    <property type="entry name" value="DNA helicase"/>
    <property type="match status" value="1"/>
</dbReference>
<dbReference type="Gene3D" id="1.10.486.10">
    <property type="entry name" value="PCRA, domain 4"/>
    <property type="match status" value="1"/>
</dbReference>
<evidence type="ECO:0000259" key="15">
    <source>
        <dbReference type="PROSITE" id="PS51217"/>
    </source>
</evidence>
<dbReference type="Proteomes" id="UP000194012">
    <property type="component" value="Unassembled WGS sequence"/>
</dbReference>
<dbReference type="PROSITE" id="PS51217">
    <property type="entry name" value="UVRD_HELICASE_CTER"/>
    <property type="match status" value="1"/>
</dbReference>
<dbReference type="GO" id="GO:0005524">
    <property type="term" value="F:ATP binding"/>
    <property type="evidence" value="ECO:0007669"/>
    <property type="project" value="UniProtKB-UniRule"/>
</dbReference>
<dbReference type="Gene3D" id="3.40.50.300">
    <property type="entry name" value="P-loop containing nucleotide triphosphate hydrolases"/>
    <property type="match status" value="2"/>
</dbReference>
<gene>
    <name evidence="16" type="primary">uvrD</name>
    <name evidence="16" type="ORF">ROG8370_01514</name>
</gene>
<evidence type="ECO:0000256" key="1">
    <source>
        <dbReference type="ARBA" id="ARBA00009922"/>
    </source>
</evidence>
<dbReference type="PANTHER" id="PTHR11070:SF2">
    <property type="entry name" value="ATP-DEPENDENT DNA HELICASE SRS2"/>
    <property type="match status" value="1"/>
</dbReference>
<feature type="domain" description="UvrD-like helicase ATP-binding" evidence="14">
    <location>
        <begin position="29"/>
        <end position="309"/>
    </location>
</feature>
<name>A0A1X6Z000_9RHOB</name>
<comment type="function">
    <text evidence="8">Has both ATPase and helicase activities. Unwinds DNA duplexes with 3' to 5' polarity with respect to the bound strand and initiates unwinding most effectively when a single-stranded region is present. Involved in the post-incision events of nucleotide excision repair and methyl-directed mismatch repair.</text>
</comment>
<dbReference type="RefSeq" id="WP_085826450.1">
    <property type="nucleotide sequence ID" value="NZ_FWFJ01000010.1"/>
</dbReference>
<dbReference type="InterPro" id="IPR014016">
    <property type="entry name" value="UvrD-like_ATP-bd"/>
</dbReference>
<dbReference type="SUPFAM" id="SSF52540">
    <property type="entry name" value="P-loop containing nucleoside triphosphate hydrolases"/>
    <property type="match status" value="1"/>
</dbReference>
<dbReference type="InterPro" id="IPR013986">
    <property type="entry name" value="DExx_box_DNA_helicase_dom_sf"/>
</dbReference>
<feature type="domain" description="UvrD-like helicase C-terminal" evidence="15">
    <location>
        <begin position="310"/>
        <end position="610"/>
    </location>
</feature>
<keyword evidence="3 13" id="KW-0378">Hydrolase</keyword>
<keyword evidence="2 13" id="KW-0547">Nucleotide-binding</keyword>
<dbReference type="CDD" id="cd18807">
    <property type="entry name" value="SF1_C_UvrD"/>
    <property type="match status" value="1"/>
</dbReference>
<dbReference type="GO" id="GO:0005829">
    <property type="term" value="C:cytosol"/>
    <property type="evidence" value="ECO:0007669"/>
    <property type="project" value="TreeGrafter"/>
</dbReference>
<evidence type="ECO:0000256" key="8">
    <source>
        <dbReference type="ARBA" id="ARBA00025289"/>
    </source>
</evidence>
<evidence type="ECO:0000256" key="3">
    <source>
        <dbReference type="ARBA" id="ARBA00022801"/>
    </source>
</evidence>
<feature type="binding site" evidence="13">
    <location>
        <begin position="50"/>
        <end position="57"/>
    </location>
    <ligand>
        <name>ATP</name>
        <dbReference type="ChEBI" id="CHEBI:30616"/>
    </ligand>
</feature>
<dbReference type="PANTHER" id="PTHR11070">
    <property type="entry name" value="UVRD / RECB / PCRA DNA HELICASE FAMILY MEMBER"/>
    <property type="match status" value="1"/>
</dbReference>
<keyword evidence="7" id="KW-0413">Isomerase</keyword>
<organism evidence="16 17">
    <name type="scientific">Roseovarius gaetbuli</name>
    <dbReference type="NCBI Taxonomy" id="1356575"/>
    <lineage>
        <taxon>Bacteria</taxon>
        <taxon>Pseudomonadati</taxon>
        <taxon>Pseudomonadota</taxon>
        <taxon>Alphaproteobacteria</taxon>
        <taxon>Rhodobacterales</taxon>
        <taxon>Roseobacteraceae</taxon>
        <taxon>Roseovarius</taxon>
    </lineage>
</organism>
<dbReference type="GO" id="GO:0033202">
    <property type="term" value="C:DNA helicase complex"/>
    <property type="evidence" value="ECO:0007669"/>
    <property type="project" value="TreeGrafter"/>
</dbReference>
<evidence type="ECO:0000256" key="12">
    <source>
        <dbReference type="ARBA" id="ARBA00048988"/>
    </source>
</evidence>
<comment type="catalytic activity">
    <reaction evidence="9">
        <text>Couples ATP hydrolysis with the unwinding of duplex DNA by translocating in the 3'-5' direction.</text>
        <dbReference type="EC" id="5.6.2.4"/>
    </reaction>
</comment>